<dbReference type="Pfam" id="PF01928">
    <property type="entry name" value="CYTH"/>
    <property type="match status" value="1"/>
</dbReference>
<name>A0ABX2T182_9BACL</name>
<dbReference type="InterPro" id="IPR033469">
    <property type="entry name" value="CYTH-like_dom_sf"/>
</dbReference>
<feature type="domain" description="CYTH" evidence="1">
    <location>
        <begin position="3"/>
        <end position="191"/>
    </location>
</feature>
<dbReference type="EMBL" id="JACBYF010000001">
    <property type="protein sequence ID" value="NYS46766.1"/>
    <property type="molecule type" value="Genomic_DNA"/>
</dbReference>
<dbReference type="InterPro" id="IPR009195">
    <property type="entry name" value="Uncharacterised_YjbK"/>
</dbReference>
<dbReference type="SMART" id="SM01118">
    <property type="entry name" value="CYTH"/>
    <property type="match status" value="1"/>
</dbReference>
<sequence length="191" mass="22893">MENIEIEFKNLLTEQEYTRIYDYYKLSNCPDILNVNHYYDTKNYELKNNNCAFRIRISNLLREMTLKIKRDKGNLEINVPVSSEKIPEIISLENLPLEIQEKLKLFKIKDELKLINKIETIRKELKLEKGLLVLDKTTYINNIEDYELEFEVFDYLEGKKEFLSILNNLSLERKKAIPKIARAEHYKKNIQ</sequence>
<dbReference type="InterPro" id="IPR023577">
    <property type="entry name" value="CYTH_domain"/>
</dbReference>
<dbReference type="Proteomes" id="UP000531840">
    <property type="component" value="Unassembled WGS sequence"/>
</dbReference>
<reference evidence="2 3" key="1">
    <citation type="submission" date="2020-07" db="EMBL/GenBank/DDBJ databases">
        <title>MOT database genomes.</title>
        <authorList>
            <person name="Joseph S."/>
            <person name="Aduse-Opoku J."/>
            <person name="Hashim A."/>
            <person name="Wade W."/>
            <person name="Curtis M."/>
        </authorList>
    </citation>
    <scope>NUCLEOTIDE SEQUENCE [LARGE SCALE GENOMIC DNA]</scope>
    <source>
        <strain evidence="2 3">CIP 106318</strain>
    </source>
</reference>
<dbReference type="PIRSF" id="PIRSF012526">
    <property type="entry name" value="CYTH_UCP012526"/>
    <property type="match status" value="1"/>
</dbReference>
<keyword evidence="3" id="KW-1185">Reference proteome</keyword>
<gene>
    <name evidence="2" type="ORF">HZY85_00960</name>
</gene>
<proteinExistence type="predicted"/>
<dbReference type="Gene3D" id="2.40.320.10">
    <property type="entry name" value="Hypothetical Protein Pfu-838710-001"/>
    <property type="match status" value="1"/>
</dbReference>
<dbReference type="PROSITE" id="PS51707">
    <property type="entry name" value="CYTH"/>
    <property type="match status" value="1"/>
</dbReference>
<dbReference type="RefSeq" id="WP_179939936.1">
    <property type="nucleotide sequence ID" value="NZ_JACBYF010000001.1"/>
</dbReference>
<evidence type="ECO:0000313" key="3">
    <source>
        <dbReference type="Proteomes" id="UP000531840"/>
    </source>
</evidence>
<comment type="caution">
    <text evidence="2">The sequence shown here is derived from an EMBL/GenBank/DDBJ whole genome shotgun (WGS) entry which is preliminary data.</text>
</comment>
<evidence type="ECO:0000259" key="1">
    <source>
        <dbReference type="PROSITE" id="PS51707"/>
    </source>
</evidence>
<accession>A0ABX2T182</accession>
<organism evidence="2 3">
    <name type="scientific">Gemelliphila palaticanis</name>
    <dbReference type="NCBI Taxonomy" id="81950"/>
    <lineage>
        <taxon>Bacteria</taxon>
        <taxon>Bacillati</taxon>
        <taxon>Bacillota</taxon>
        <taxon>Bacilli</taxon>
        <taxon>Bacillales</taxon>
        <taxon>Gemellaceae</taxon>
        <taxon>Gemelliphila</taxon>
    </lineage>
</organism>
<protein>
    <submittedName>
        <fullName evidence="2">CYTH domain-containing protein</fullName>
    </submittedName>
</protein>
<dbReference type="SUPFAM" id="SSF55154">
    <property type="entry name" value="CYTH-like phosphatases"/>
    <property type="match status" value="1"/>
</dbReference>
<dbReference type="CDD" id="cd07762">
    <property type="entry name" value="CYTH-like_Pase_1"/>
    <property type="match status" value="1"/>
</dbReference>
<evidence type="ECO:0000313" key="2">
    <source>
        <dbReference type="EMBL" id="NYS46766.1"/>
    </source>
</evidence>